<reference evidence="1 2" key="1">
    <citation type="journal article" date="2020" name="Biotechnol. Biofuels">
        <title>New insights from the biogas microbiome by comprehensive genome-resolved metagenomics of nearly 1600 species originating from multiple anaerobic digesters.</title>
        <authorList>
            <person name="Campanaro S."/>
            <person name="Treu L."/>
            <person name="Rodriguez-R L.M."/>
            <person name="Kovalovszki A."/>
            <person name="Ziels R.M."/>
            <person name="Maus I."/>
            <person name="Zhu X."/>
            <person name="Kougias P.G."/>
            <person name="Basile A."/>
            <person name="Luo G."/>
            <person name="Schluter A."/>
            <person name="Konstantinidis K.T."/>
            <person name="Angelidaki I."/>
        </authorList>
    </citation>
    <scope>NUCLEOTIDE SEQUENCE [LARGE SCALE GENOMIC DNA]</scope>
    <source>
        <strain evidence="1">AS27yjCOA_65</strain>
    </source>
</reference>
<protein>
    <submittedName>
        <fullName evidence="1">Uncharacterized protein</fullName>
    </submittedName>
</protein>
<dbReference type="InterPro" id="IPR010982">
    <property type="entry name" value="Lambda_DNA-bd_dom_sf"/>
</dbReference>
<gene>
    <name evidence="1" type="ORF">GYA55_05500</name>
</gene>
<dbReference type="Gene3D" id="1.10.260.40">
    <property type="entry name" value="lambda repressor-like DNA-binding domains"/>
    <property type="match status" value="1"/>
</dbReference>
<evidence type="ECO:0000313" key="2">
    <source>
        <dbReference type="Proteomes" id="UP000524246"/>
    </source>
</evidence>
<dbReference type="Proteomes" id="UP000524246">
    <property type="component" value="Unassembled WGS sequence"/>
</dbReference>
<organism evidence="1 2">
    <name type="scientific">SAR324 cluster bacterium</name>
    <dbReference type="NCBI Taxonomy" id="2024889"/>
    <lineage>
        <taxon>Bacteria</taxon>
        <taxon>Deltaproteobacteria</taxon>
        <taxon>SAR324 cluster</taxon>
    </lineage>
</organism>
<name>A0A7X9IJ13_9DELT</name>
<comment type="caution">
    <text evidence="1">The sequence shown here is derived from an EMBL/GenBank/DDBJ whole genome shotgun (WGS) entry which is preliminary data.</text>
</comment>
<evidence type="ECO:0000313" key="1">
    <source>
        <dbReference type="EMBL" id="NMC62608.1"/>
    </source>
</evidence>
<dbReference type="AlphaFoldDB" id="A0A7X9IJ13"/>
<dbReference type="SUPFAM" id="SSF47413">
    <property type="entry name" value="lambda repressor-like DNA-binding domains"/>
    <property type="match status" value="1"/>
</dbReference>
<dbReference type="EMBL" id="JAAZON010000231">
    <property type="protein sequence ID" value="NMC62608.1"/>
    <property type="molecule type" value="Genomic_DNA"/>
</dbReference>
<proteinExistence type="predicted"/>
<sequence length="136" mass="15505">MKESIAINETKGKVFVGLDVHLLTYAKQYLGYRAQKSISFVLKNGQRGDFHADLVLYYCEPNYEWSPLNQVRAKLKEALRSARISVRVIAELLNTSPSQVLRLLEEKRTPVQLQQIARIATIVGYSLKVELKEKVA</sequence>
<dbReference type="GO" id="GO:0003677">
    <property type="term" value="F:DNA binding"/>
    <property type="evidence" value="ECO:0007669"/>
    <property type="project" value="InterPro"/>
</dbReference>
<accession>A0A7X9IJ13</accession>